<reference evidence="1" key="1">
    <citation type="submission" date="2020-04" db="EMBL/GenBank/DDBJ databases">
        <authorList>
            <person name="Chiriac C."/>
            <person name="Salcher M."/>
            <person name="Ghai R."/>
            <person name="Kavagutti S V."/>
        </authorList>
    </citation>
    <scope>NUCLEOTIDE SEQUENCE</scope>
</reference>
<name>A0A6J5L6A3_9CAUD</name>
<dbReference type="EMBL" id="LR796209">
    <property type="protein sequence ID" value="CAB4127419.1"/>
    <property type="molecule type" value="Genomic_DNA"/>
</dbReference>
<evidence type="ECO:0000313" key="1">
    <source>
        <dbReference type="EMBL" id="CAB4127419.1"/>
    </source>
</evidence>
<accession>A0A6J5L6A3</accession>
<organism evidence="1">
    <name type="scientific">uncultured Caudovirales phage</name>
    <dbReference type="NCBI Taxonomy" id="2100421"/>
    <lineage>
        <taxon>Viruses</taxon>
        <taxon>Duplodnaviria</taxon>
        <taxon>Heunggongvirae</taxon>
        <taxon>Uroviricota</taxon>
        <taxon>Caudoviricetes</taxon>
        <taxon>Peduoviridae</taxon>
        <taxon>Maltschvirus</taxon>
        <taxon>Maltschvirus maltsch</taxon>
    </lineage>
</organism>
<sequence length="67" mass="7801">MEKLKVSMVFEFDESDRERLESTISELNRGGCSPYRALFLLETELTFSRLDDRSCEIDCFVVGEQND</sequence>
<gene>
    <name evidence="1" type="ORF">UFOVP75_187</name>
</gene>
<proteinExistence type="predicted"/>
<protein>
    <submittedName>
        <fullName evidence="1">Uncharacterized protein</fullName>
    </submittedName>
</protein>